<evidence type="ECO:0000256" key="1">
    <source>
        <dbReference type="SAM" id="MobiDB-lite"/>
    </source>
</evidence>
<protein>
    <submittedName>
        <fullName evidence="3">Uncharacterized protein</fullName>
    </submittedName>
</protein>
<evidence type="ECO:0000313" key="3">
    <source>
        <dbReference type="WBParaSite" id="nRc.2.0.1.t18795-RA"/>
    </source>
</evidence>
<feature type="compositionally biased region" description="Polar residues" evidence="1">
    <location>
        <begin position="53"/>
        <end position="73"/>
    </location>
</feature>
<dbReference type="AlphaFoldDB" id="A0A915IX69"/>
<dbReference type="WBParaSite" id="nRc.2.0.1.t18795-RA">
    <property type="protein sequence ID" value="nRc.2.0.1.t18795-RA"/>
    <property type="gene ID" value="nRc.2.0.1.g18795"/>
</dbReference>
<accession>A0A915IX69</accession>
<dbReference type="Proteomes" id="UP000887565">
    <property type="component" value="Unplaced"/>
</dbReference>
<feature type="region of interest" description="Disordered" evidence="1">
    <location>
        <begin position="51"/>
        <end position="73"/>
    </location>
</feature>
<name>A0A915IX69_ROMCU</name>
<reference evidence="3" key="1">
    <citation type="submission" date="2022-11" db="UniProtKB">
        <authorList>
            <consortium name="WormBaseParasite"/>
        </authorList>
    </citation>
    <scope>IDENTIFICATION</scope>
</reference>
<proteinExistence type="predicted"/>
<keyword evidence="2" id="KW-1185">Reference proteome</keyword>
<evidence type="ECO:0000313" key="2">
    <source>
        <dbReference type="Proteomes" id="UP000887565"/>
    </source>
</evidence>
<sequence length="73" mass="8461">MVIKDLVSWKKNLSIRVNEPFIILNKGLTAILPHLSHKVLAHWRRCTTRKNKATSSVDYTHTNSRSYSPNNRC</sequence>
<organism evidence="2 3">
    <name type="scientific">Romanomermis culicivorax</name>
    <name type="common">Nematode worm</name>
    <dbReference type="NCBI Taxonomy" id="13658"/>
    <lineage>
        <taxon>Eukaryota</taxon>
        <taxon>Metazoa</taxon>
        <taxon>Ecdysozoa</taxon>
        <taxon>Nematoda</taxon>
        <taxon>Enoplea</taxon>
        <taxon>Dorylaimia</taxon>
        <taxon>Mermithida</taxon>
        <taxon>Mermithoidea</taxon>
        <taxon>Mermithidae</taxon>
        <taxon>Romanomermis</taxon>
    </lineage>
</organism>